<protein>
    <submittedName>
        <fullName evidence="1">Uncharacterized protein</fullName>
    </submittedName>
</protein>
<dbReference type="Proteomes" id="UP000198660">
    <property type="component" value="Unassembled WGS sequence"/>
</dbReference>
<dbReference type="RefSeq" id="WP_140413524.1">
    <property type="nucleotide sequence ID" value="NZ_FPAA01000001.1"/>
</dbReference>
<evidence type="ECO:0000313" key="2">
    <source>
        <dbReference type="Proteomes" id="UP000198660"/>
    </source>
</evidence>
<name>A0A1I6PCX5_9BACL</name>
<dbReference type="EMBL" id="FPAA01000001">
    <property type="protein sequence ID" value="SFS38000.1"/>
    <property type="molecule type" value="Genomic_DNA"/>
</dbReference>
<gene>
    <name evidence="1" type="ORF">SAMN05444972_101506</name>
</gene>
<reference evidence="2" key="1">
    <citation type="submission" date="2016-10" db="EMBL/GenBank/DDBJ databases">
        <authorList>
            <person name="Varghese N."/>
            <person name="Submissions S."/>
        </authorList>
    </citation>
    <scope>NUCLEOTIDE SEQUENCE [LARGE SCALE GENOMIC DNA]</scope>
    <source>
        <strain evidence="2">DSM 45789</strain>
    </source>
</reference>
<dbReference type="AlphaFoldDB" id="A0A1I6PCX5"/>
<accession>A0A1I6PCX5</accession>
<organism evidence="1 2">
    <name type="scientific">Marininema halotolerans</name>
    <dbReference type="NCBI Taxonomy" id="1155944"/>
    <lineage>
        <taxon>Bacteria</taxon>
        <taxon>Bacillati</taxon>
        <taxon>Bacillota</taxon>
        <taxon>Bacilli</taxon>
        <taxon>Bacillales</taxon>
        <taxon>Thermoactinomycetaceae</taxon>
        <taxon>Marininema</taxon>
    </lineage>
</organism>
<sequence>MKSDKKNLRSRKLRISQGTDNLSGMYRTRDGLTLTVQQYGKSYFLVGSALFAAHLPPAQRNRAFTNRAARTTNAFLIGSSTPQPLTSQRARDFPTAAGSTYINFDADVRRTISPSQRRETEATVHTTVITRVDENTLLVRGEESREVVRKLR</sequence>
<keyword evidence="2" id="KW-1185">Reference proteome</keyword>
<evidence type="ECO:0000313" key="1">
    <source>
        <dbReference type="EMBL" id="SFS38000.1"/>
    </source>
</evidence>
<proteinExistence type="predicted"/>